<name>A0A256H0N4_9HYPH</name>
<feature type="domain" description="Type IV conjugative transfer protein TrbJ/K C-terminal" evidence="2">
    <location>
        <begin position="3"/>
        <end position="67"/>
    </location>
</feature>
<keyword evidence="1" id="KW-0732">Signal</keyword>
<organism evidence="4 5">
    <name type="scientific">Brucella lupini</name>
    <dbReference type="NCBI Taxonomy" id="255457"/>
    <lineage>
        <taxon>Bacteria</taxon>
        <taxon>Pseudomonadati</taxon>
        <taxon>Pseudomonadota</taxon>
        <taxon>Alphaproteobacteria</taxon>
        <taxon>Hyphomicrobiales</taxon>
        <taxon>Brucellaceae</taxon>
        <taxon>Brucella/Ochrobactrum group</taxon>
        <taxon>Brucella</taxon>
    </lineage>
</organism>
<proteinExistence type="predicted"/>
<keyword evidence="6" id="KW-1185">Reference proteome</keyword>
<feature type="signal peptide" evidence="1">
    <location>
        <begin position="1"/>
        <end position="26"/>
    </location>
</feature>
<dbReference type="Proteomes" id="UP000216363">
    <property type="component" value="Unassembled WGS sequence"/>
</dbReference>
<reference evidence="3 6" key="2">
    <citation type="submission" date="2019-09" db="EMBL/GenBank/DDBJ databases">
        <title>Taxonomic organization of the family Brucellaceae based on a phylogenomic approach.</title>
        <authorList>
            <person name="Leclercq S."/>
            <person name="Cloeckaert A."/>
            <person name="Zygmunt M.S."/>
        </authorList>
    </citation>
    <scope>NUCLEOTIDE SEQUENCE [LARGE SCALE GENOMIC DNA]</scope>
    <source>
        <strain evidence="3 6">LUP23</strain>
    </source>
</reference>
<gene>
    <name evidence="3" type="primary">trbK</name>
    <name evidence="4" type="ORF">CES86_5590</name>
    <name evidence="3" type="ORF">F9L03_22755</name>
</gene>
<dbReference type="RefSeq" id="WP_080823895.1">
    <property type="nucleotide sequence ID" value="NZ_JBHEEP010000035.1"/>
</dbReference>
<evidence type="ECO:0000313" key="4">
    <source>
        <dbReference type="EMBL" id="OYR32710.1"/>
    </source>
</evidence>
<dbReference type="InterPro" id="IPR020065">
    <property type="entry name" value="Conjugal_tfr_protein_TrbK"/>
</dbReference>
<evidence type="ECO:0000313" key="3">
    <source>
        <dbReference type="EMBL" id="KAB2701536.1"/>
    </source>
</evidence>
<evidence type="ECO:0000256" key="1">
    <source>
        <dbReference type="SAM" id="SignalP"/>
    </source>
</evidence>
<accession>A0A256H0N4</accession>
<evidence type="ECO:0000313" key="6">
    <source>
        <dbReference type="Proteomes" id="UP000435957"/>
    </source>
</evidence>
<protein>
    <submittedName>
        <fullName evidence="4">Entry exclusion protein TrbK</fullName>
    </submittedName>
</protein>
<dbReference type="PROSITE" id="PS51257">
    <property type="entry name" value="PROKAR_LIPOPROTEIN"/>
    <property type="match status" value="1"/>
</dbReference>
<dbReference type="EMBL" id="NNRN01000019">
    <property type="protein sequence ID" value="OYR32710.1"/>
    <property type="molecule type" value="Genomic_DNA"/>
</dbReference>
<dbReference type="AlphaFoldDB" id="A0A256H0N4"/>
<dbReference type="EMBL" id="WBWF01000024">
    <property type="protein sequence ID" value="KAB2701536.1"/>
    <property type="molecule type" value="Genomic_DNA"/>
</dbReference>
<feature type="chain" id="PRO_5044571598" evidence="1">
    <location>
        <begin position="27"/>
        <end position="67"/>
    </location>
</feature>
<reference evidence="4 5" key="1">
    <citation type="submission" date="2017-07" db="EMBL/GenBank/DDBJ databases">
        <title>Draft genome of Ochrobactrum lupini type strain LUP21.</title>
        <authorList>
            <person name="Krzyzanowska D.M."/>
            <person name="Jafra S."/>
        </authorList>
    </citation>
    <scope>NUCLEOTIDE SEQUENCE [LARGE SCALE GENOMIC DNA]</scope>
    <source>
        <strain evidence="4 5">LUP21</strain>
    </source>
</reference>
<dbReference type="NCBIfam" id="TIGR04361">
    <property type="entry name" value="TrbK_Ti"/>
    <property type="match status" value="1"/>
</dbReference>
<comment type="caution">
    <text evidence="4">The sequence shown here is derived from an EMBL/GenBank/DDBJ whole genome shotgun (WGS) entry which is preliminary data.</text>
</comment>
<dbReference type="Proteomes" id="UP000435957">
    <property type="component" value="Unassembled WGS sequence"/>
</dbReference>
<sequence length="67" mass="7237">MTRTVLIVSVLAGGCALVAVSAVIFAQNRTTAAPEMSGEQRAAREKFFGTGKDLSPIEKGQEMRPRW</sequence>
<evidence type="ECO:0000259" key="2">
    <source>
        <dbReference type="Pfam" id="PF10907"/>
    </source>
</evidence>
<dbReference type="InterPro" id="IPR024475">
    <property type="entry name" value="TrbJ/K_C"/>
</dbReference>
<dbReference type="Pfam" id="PF10907">
    <property type="entry name" value="DUF2749"/>
    <property type="match status" value="1"/>
</dbReference>
<evidence type="ECO:0000313" key="5">
    <source>
        <dbReference type="Proteomes" id="UP000216363"/>
    </source>
</evidence>